<evidence type="ECO:0000256" key="5">
    <source>
        <dbReference type="SAM" id="SignalP"/>
    </source>
</evidence>
<evidence type="ECO:0000256" key="1">
    <source>
        <dbReference type="ARBA" id="ARBA00010646"/>
    </source>
</evidence>
<dbReference type="NCBIfam" id="TIGR02601">
    <property type="entry name" value="autotrns_rpt"/>
    <property type="match status" value="1"/>
</dbReference>
<name>A0A5C5YTZ6_9BACT</name>
<dbReference type="GO" id="GO:0003796">
    <property type="term" value="F:lysozyme activity"/>
    <property type="evidence" value="ECO:0007669"/>
    <property type="project" value="UniProtKB-EC"/>
</dbReference>
<keyword evidence="3 6" id="KW-0378">Hydrolase</keyword>
<evidence type="ECO:0000313" key="6">
    <source>
        <dbReference type="EMBL" id="TWT78455.1"/>
    </source>
</evidence>
<keyword evidence="2 5" id="KW-0732">Signal</keyword>
<dbReference type="InterPro" id="IPR018077">
    <property type="entry name" value="Glyco_hydro_fam25_subgr"/>
</dbReference>
<dbReference type="PROSITE" id="PS51904">
    <property type="entry name" value="GLYCOSYL_HYDROL_F25_2"/>
    <property type="match status" value="1"/>
</dbReference>
<evidence type="ECO:0000256" key="3">
    <source>
        <dbReference type="ARBA" id="ARBA00022801"/>
    </source>
</evidence>
<dbReference type="EMBL" id="SJPO01000002">
    <property type="protein sequence ID" value="TWT78455.1"/>
    <property type="molecule type" value="Genomic_DNA"/>
</dbReference>
<feature type="chain" id="PRO_5023006207" evidence="5">
    <location>
        <begin position="30"/>
        <end position="699"/>
    </location>
</feature>
<proteinExistence type="inferred from homology"/>
<comment type="caution">
    <text evidence="6">The sequence shown here is derived from an EMBL/GenBank/DDBJ whole genome shotgun (WGS) entry which is preliminary data.</text>
</comment>
<dbReference type="AlphaFoldDB" id="A0A5C5YTZ6"/>
<keyword evidence="7" id="KW-1185">Reference proteome</keyword>
<dbReference type="Gene3D" id="3.20.20.80">
    <property type="entry name" value="Glycosidases"/>
    <property type="match status" value="1"/>
</dbReference>
<dbReference type="PANTHER" id="PTHR34135">
    <property type="entry name" value="LYSOZYME"/>
    <property type="match status" value="1"/>
</dbReference>
<dbReference type="InterPro" id="IPR002053">
    <property type="entry name" value="Glyco_hydro_25"/>
</dbReference>
<dbReference type="Pfam" id="PF01183">
    <property type="entry name" value="Glyco_hydro_25"/>
    <property type="match status" value="1"/>
</dbReference>
<dbReference type="SMART" id="SM00641">
    <property type="entry name" value="Glyco_25"/>
    <property type="match status" value="1"/>
</dbReference>
<dbReference type="Proteomes" id="UP000318478">
    <property type="component" value="Unassembled WGS sequence"/>
</dbReference>
<dbReference type="GO" id="GO:0016052">
    <property type="term" value="P:carbohydrate catabolic process"/>
    <property type="evidence" value="ECO:0007669"/>
    <property type="project" value="TreeGrafter"/>
</dbReference>
<evidence type="ECO:0000313" key="7">
    <source>
        <dbReference type="Proteomes" id="UP000318478"/>
    </source>
</evidence>
<accession>A0A5C5YTZ6</accession>
<evidence type="ECO:0000256" key="2">
    <source>
        <dbReference type="ARBA" id="ARBA00022729"/>
    </source>
</evidence>
<feature type="signal peptide" evidence="5">
    <location>
        <begin position="1"/>
        <end position="29"/>
    </location>
</feature>
<comment type="similarity">
    <text evidence="1">Belongs to the glycosyl hydrolase 25 family.</text>
</comment>
<dbReference type="GO" id="GO:0016998">
    <property type="term" value="P:cell wall macromolecule catabolic process"/>
    <property type="evidence" value="ECO:0007669"/>
    <property type="project" value="InterPro"/>
</dbReference>
<organism evidence="6 7">
    <name type="scientific">Posidoniimonas polymericola</name>
    <dbReference type="NCBI Taxonomy" id="2528002"/>
    <lineage>
        <taxon>Bacteria</taxon>
        <taxon>Pseudomonadati</taxon>
        <taxon>Planctomycetota</taxon>
        <taxon>Planctomycetia</taxon>
        <taxon>Pirellulales</taxon>
        <taxon>Lacipirellulaceae</taxon>
        <taxon>Posidoniimonas</taxon>
    </lineage>
</organism>
<dbReference type="InterPro" id="IPR013425">
    <property type="entry name" value="Autotrns_rpt"/>
</dbReference>
<dbReference type="EC" id="3.2.1.17" evidence="6"/>
<protein>
    <submittedName>
        <fullName evidence="6">Lysozyme M1</fullName>
        <ecNumber evidence="6">3.2.1.17</ecNumber>
    </submittedName>
</protein>
<dbReference type="GO" id="GO:0009253">
    <property type="term" value="P:peptidoglycan catabolic process"/>
    <property type="evidence" value="ECO:0007669"/>
    <property type="project" value="InterPro"/>
</dbReference>
<dbReference type="SUPFAM" id="SSF51445">
    <property type="entry name" value="(Trans)glycosidases"/>
    <property type="match status" value="1"/>
</dbReference>
<gene>
    <name evidence="6" type="primary">acm</name>
    <name evidence="6" type="ORF">Pla123a_12470</name>
</gene>
<evidence type="ECO:0000256" key="4">
    <source>
        <dbReference type="ARBA" id="ARBA00023295"/>
    </source>
</evidence>
<dbReference type="PANTHER" id="PTHR34135:SF2">
    <property type="entry name" value="LYSOZYME"/>
    <property type="match status" value="1"/>
</dbReference>
<reference evidence="6 7" key="1">
    <citation type="submission" date="2019-02" db="EMBL/GenBank/DDBJ databases">
        <title>Deep-cultivation of Planctomycetes and their phenomic and genomic characterization uncovers novel biology.</title>
        <authorList>
            <person name="Wiegand S."/>
            <person name="Jogler M."/>
            <person name="Boedeker C."/>
            <person name="Pinto D."/>
            <person name="Vollmers J."/>
            <person name="Rivas-Marin E."/>
            <person name="Kohn T."/>
            <person name="Peeters S.H."/>
            <person name="Heuer A."/>
            <person name="Rast P."/>
            <person name="Oberbeckmann S."/>
            <person name="Bunk B."/>
            <person name="Jeske O."/>
            <person name="Meyerdierks A."/>
            <person name="Storesund J.E."/>
            <person name="Kallscheuer N."/>
            <person name="Luecker S."/>
            <person name="Lage O.M."/>
            <person name="Pohl T."/>
            <person name="Merkel B.J."/>
            <person name="Hornburger P."/>
            <person name="Mueller R.-W."/>
            <person name="Bruemmer F."/>
            <person name="Labrenz M."/>
            <person name="Spormann A.M."/>
            <person name="Op Den Camp H."/>
            <person name="Overmann J."/>
            <person name="Amann R."/>
            <person name="Jetten M.S.M."/>
            <person name="Mascher T."/>
            <person name="Medema M.H."/>
            <person name="Devos D.P."/>
            <person name="Kaster A.-K."/>
            <person name="Ovreas L."/>
            <person name="Rohde M."/>
            <person name="Galperin M.Y."/>
            <person name="Jogler C."/>
        </authorList>
    </citation>
    <scope>NUCLEOTIDE SEQUENCE [LARGE SCALE GENOMIC DNA]</scope>
    <source>
        <strain evidence="6 7">Pla123a</strain>
    </source>
</reference>
<sequence length="699" mass="72835" precursor="true">MFRDAPLRLFVPGLLIVCQVLVAAGEATAQSRALGLDVSAWQGNISTSSWNTLHNVNDRDFVFIRSTRGGTTGYYNQNDPNNNLGGNTLSQRYDDPYFAQNITRATNAGMLAGSYHFARPDIVANTGADEADHMLQMAGAWMRPGYLLPVLDLEAGVSDRSNNDMAQFAVDFSNRIHEVTGLRPMIYTSGNYANYLQGASSALQDEVVETLPYLWSARWPNQSNPDAIPIQTGHPKDSYSPIYGPWDDSPNPTHPWSFWQYASTGRLSGYNNGNSNLDLNVAQGGVEFLKDHLAPALWTGGDSGEWTDLANWNSGQTPTAPVSVRGQAARVGTLTLPEVRLPGADDTVLLDVADAAVTVTLSSGAHSVRRLIAREPLNLADGSLTIGVVPSNDSPAASLVVGAPVAVAGGELSAHTIEVESQQQLSVVGDLTFASLQLASSTSAPPASLAIEGDIVLSPLADGEAVIESFGGLSHPGVIDPGGSAYHWQVTDGAAETDVRIRAAIATGSFIKTGDGTLSLEGTTGYSGDLDVRSGGLRLDGLLLGNQAEVSLATGSLLTLNQPASADAIGRLTIDGVPMGVGEYGAIGSGALFESALLAGPGRLLVTEVALAGDYNADGVVDAADYAAWRQAATTGAVLPNETTTPGQVTSEDYDAWRANFGATLTSAGAASAIPSPAGSALVAALGCAASGTRRRRPR</sequence>
<keyword evidence="4 6" id="KW-0326">Glycosidase</keyword>
<dbReference type="InterPro" id="IPR017853">
    <property type="entry name" value="GH"/>
</dbReference>